<reference evidence="2 3" key="1">
    <citation type="submission" date="2008-07" db="EMBL/GenBank/DDBJ databases">
        <authorList>
            <person name="El-Sayed N."/>
            <person name="Caler E."/>
            <person name="Inman J."/>
            <person name="Amedeo P."/>
            <person name="Hass B."/>
            <person name="Wortman J."/>
        </authorList>
    </citation>
    <scope>NUCLEOTIDE SEQUENCE [LARGE SCALE GENOMIC DNA]</scope>
    <source>
        <strain evidence="3">ATCC 50983 / TXsc</strain>
    </source>
</reference>
<accession>C5K859</accession>
<dbReference type="SUPFAM" id="SSF52047">
    <property type="entry name" value="RNI-like"/>
    <property type="match status" value="1"/>
</dbReference>
<dbReference type="AlphaFoldDB" id="C5K859"/>
<keyword evidence="3" id="KW-1185">Reference proteome</keyword>
<feature type="coiled-coil region" evidence="1">
    <location>
        <begin position="128"/>
        <end position="162"/>
    </location>
</feature>
<keyword evidence="1" id="KW-0175">Coiled coil</keyword>
<dbReference type="OrthoDB" id="120976at2759"/>
<dbReference type="EMBL" id="GG671097">
    <property type="protein sequence ID" value="EER19329.1"/>
    <property type="molecule type" value="Genomic_DNA"/>
</dbReference>
<dbReference type="OMA" id="PCINHSL"/>
<keyword evidence="2" id="KW-0808">Transferase</keyword>
<evidence type="ECO:0000313" key="3">
    <source>
        <dbReference type="Proteomes" id="UP000007800"/>
    </source>
</evidence>
<feature type="coiled-coil region" evidence="1">
    <location>
        <begin position="205"/>
        <end position="260"/>
    </location>
</feature>
<proteinExistence type="predicted"/>
<sequence>MRLKRLSDEERKELIRLEAMRDGSAYEQEQYVNEKGELMRRLESLKEQNKKSCLPCINHSLESSNERTREKYNGKAERFRDMGDQVFRLMDQLKLLQLERKKRVESVSERRKRAEHLEVANAQSLAKIEVEREARQDAEAALRKVQQVLSLLRKKQRSLEETYTMATRVWEKTERDASQLYDNLRALTTRNQYLVNRVDGQVDDSSTLKQRLAEMREELQKLRQTEKELQGQLSVSDDAEAELSAEVAKLNAEIDFIKRTDMLDEDGRLRPIQIRSEDSDLVERLQINEFLYRAQQEPRKATALIIEKLSHLLELIHGAQAQGHQYQTDLDRSNGYMKSLRNKNKELLEDVVALERFRGDILLQVIRNALACPGGKTPDLLLAGLGYTLADLNEVMRMLRALDTAQRIETIDLCKNDLTDEAVPLLCEMLNMLSYLRLLDISENYFTSGGIGKVSDSMKGMEGITSVLVNDEIITANSGVQTRVQVGVYGVLWVK</sequence>
<dbReference type="GeneID" id="9039584"/>
<organism evidence="3">
    <name type="scientific">Perkinsus marinus (strain ATCC 50983 / TXsc)</name>
    <dbReference type="NCBI Taxonomy" id="423536"/>
    <lineage>
        <taxon>Eukaryota</taxon>
        <taxon>Sar</taxon>
        <taxon>Alveolata</taxon>
        <taxon>Perkinsozoa</taxon>
        <taxon>Perkinsea</taxon>
        <taxon>Perkinsida</taxon>
        <taxon>Perkinsidae</taxon>
        <taxon>Perkinsus</taxon>
    </lineage>
</organism>
<evidence type="ECO:0000313" key="2">
    <source>
        <dbReference type="EMBL" id="EER19329.1"/>
    </source>
</evidence>
<evidence type="ECO:0000256" key="1">
    <source>
        <dbReference type="SAM" id="Coils"/>
    </source>
</evidence>
<dbReference type="Gene3D" id="3.80.10.10">
    <property type="entry name" value="Ribonuclease Inhibitor"/>
    <property type="match status" value="1"/>
</dbReference>
<name>C5K859_PERM5</name>
<dbReference type="Proteomes" id="UP000007800">
    <property type="component" value="Unassembled WGS sequence"/>
</dbReference>
<protein>
    <submittedName>
        <fullName evidence="2">Rho-associated protein kinase, putative</fullName>
    </submittedName>
</protein>
<dbReference type="GO" id="GO:0016301">
    <property type="term" value="F:kinase activity"/>
    <property type="evidence" value="ECO:0007669"/>
    <property type="project" value="UniProtKB-KW"/>
</dbReference>
<dbReference type="RefSeq" id="XP_002787533.1">
    <property type="nucleotide sequence ID" value="XM_002787487.1"/>
</dbReference>
<dbReference type="InParanoid" id="C5K859"/>
<gene>
    <name evidence="2" type="ORF">Pmar_PMAR012181</name>
</gene>
<keyword evidence="2" id="KW-0418">Kinase</keyword>
<dbReference type="InterPro" id="IPR032675">
    <property type="entry name" value="LRR_dom_sf"/>
</dbReference>